<sequence>MVYDRDIWWSDQWDSMQYGLEYNFKKPFFSQFQELLGQSPLPAVFNGRSIRSFFCNRVSALKDAYLVFDSFEGENVAYSSELIYCKDTVDSLQIWNSELVYESVTSEKLYRVFFSQNLENCNDSFFLYNCHGCASCFGCTNLRNKSYYMFNEPYSKEEYQRKIKEFDLGSFKNLQALKQRFQELKLRSIRKSAYTFNSSDVTGDYLWNVHNCKSCFRLTDDVRDSKFLVHGGLKISDSYDNYGAGINAELLYESVDSGVDGFGYICDIIVYSGNDVSYSYNCYGCQNLFGCVGLRNKQYCILNKQYSKEEYVKLVPQIIHHMNKMPYKDKKGRMYKYGEFFPPELSPFAYNETITQEYFPLTKEQALKEGYLWKDHEMGDYTITILSKDLPDHIKDVTGDILNQIIGCAHGGICNENPAPKPPRCRASCSTAFRIIPHELEFYRLLNLPLPRLCPNCRHYQRIKQRTPLKLWRRKCYCAGLTSSPQAGTRFVYQNTAKHFHGSDYCPNTFETAFAPEGPEIVYCEACYNNEVA</sequence>
<gene>
    <name evidence="1" type="ORF">A2W41_04170</name>
</gene>
<evidence type="ECO:0000313" key="1">
    <source>
        <dbReference type="EMBL" id="OGZ43503.1"/>
    </source>
</evidence>
<organism evidence="1 2">
    <name type="scientific">Candidatus Ryanbacteria bacterium RIFCSPHIGHO2_01_45_13</name>
    <dbReference type="NCBI Taxonomy" id="1802112"/>
    <lineage>
        <taxon>Bacteria</taxon>
        <taxon>Candidatus Ryaniibacteriota</taxon>
    </lineage>
</organism>
<protein>
    <submittedName>
        <fullName evidence="1">Uncharacterized protein</fullName>
    </submittedName>
</protein>
<name>A0A1G2FZJ8_9BACT</name>
<comment type="caution">
    <text evidence="1">The sequence shown here is derived from an EMBL/GenBank/DDBJ whole genome shotgun (WGS) entry which is preliminary data.</text>
</comment>
<accession>A0A1G2FZJ8</accession>
<dbReference type="EMBL" id="MHNI01000005">
    <property type="protein sequence ID" value="OGZ43503.1"/>
    <property type="molecule type" value="Genomic_DNA"/>
</dbReference>
<reference evidence="1 2" key="1">
    <citation type="journal article" date="2016" name="Nat. Commun.">
        <title>Thousands of microbial genomes shed light on interconnected biogeochemical processes in an aquifer system.</title>
        <authorList>
            <person name="Anantharaman K."/>
            <person name="Brown C.T."/>
            <person name="Hug L.A."/>
            <person name="Sharon I."/>
            <person name="Castelle C.J."/>
            <person name="Probst A.J."/>
            <person name="Thomas B.C."/>
            <person name="Singh A."/>
            <person name="Wilkins M.J."/>
            <person name="Karaoz U."/>
            <person name="Brodie E.L."/>
            <person name="Williams K.H."/>
            <person name="Hubbard S.S."/>
            <person name="Banfield J.F."/>
        </authorList>
    </citation>
    <scope>NUCLEOTIDE SEQUENCE [LARGE SCALE GENOMIC DNA]</scope>
</reference>
<dbReference type="Proteomes" id="UP000176700">
    <property type="component" value="Unassembled WGS sequence"/>
</dbReference>
<evidence type="ECO:0000313" key="2">
    <source>
        <dbReference type="Proteomes" id="UP000176700"/>
    </source>
</evidence>
<dbReference type="AlphaFoldDB" id="A0A1G2FZJ8"/>
<proteinExistence type="predicted"/>